<evidence type="ECO:0000259" key="11">
    <source>
        <dbReference type="PROSITE" id="PS50125"/>
    </source>
</evidence>
<keyword evidence="3" id="KW-0812">Transmembrane</keyword>
<dbReference type="Proteomes" id="UP001431209">
    <property type="component" value="Unassembled WGS sequence"/>
</dbReference>
<accession>A0AAW2YK47</accession>
<dbReference type="PANTHER" id="PTHR11920">
    <property type="entry name" value="GUANYLYL CYCLASE"/>
    <property type="match status" value="1"/>
</dbReference>
<keyword evidence="5" id="KW-0418">Kinase</keyword>
<keyword evidence="2" id="KW-0808">Transferase</keyword>
<sequence>MGNSCLSSSKVVPNDRGFSTMGCPVVSQTDAISFQTLMNKNSSTENSNVIESTKSCPFSSNIDAQELSSCVINSAPIPLISIDYEGAINMFNSAAEKVFGYTQDEVIGCNVSILMPEPFSSNHNDYIKNYLKTKQSNISNPTRSLHALRKNGETFPVEIHIIHNIKNKRFIGFIKELKAESELQSAKGLNLALIELSTIPIIGIDQNANIQIFNKPACDSFGYTLDEVVGQNVKMLMPHSVAVHHDKYMERYIKTGQKTVVDKTRIEQAMRKNGELFPVEMKVTEIKLNTHNGTNRVFVGYIRDMSSVLTSDEQNRRSRLSEQVFPPSIAYRFANDQVINDRHESVSILFSDIVGFTSMSSKISPETLVQILDAIFKKFDDGLLLEFSLEKIKTIGDAYMVCAGIPNEYKGHADHAVMAGLKMHKLIAEVNEQYKHILPQELMVRVGINSGSVLASIVGSKKPLYDIFGDSVNVASRMESNGEPGKVHISCTTFELLSLDLRKLFIHRGEIMVKGKGQMSTYITHGHSQDGFVNNK</sequence>
<keyword evidence="14" id="KW-1185">Reference proteome</keyword>
<evidence type="ECO:0000256" key="6">
    <source>
        <dbReference type="ARBA" id="ARBA00022840"/>
    </source>
</evidence>
<dbReference type="EMBL" id="JAOPGA020000262">
    <property type="protein sequence ID" value="KAL0477866.1"/>
    <property type="molecule type" value="Genomic_DNA"/>
</dbReference>
<dbReference type="GO" id="GO:0035556">
    <property type="term" value="P:intracellular signal transduction"/>
    <property type="evidence" value="ECO:0007669"/>
    <property type="project" value="InterPro"/>
</dbReference>
<comment type="subcellular location">
    <subcellularLocation>
        <location evidence="1">Membrane</location>
    </subcellularLocation>
</comment>
<dbReference type="NCBIfam" id="TIGR00229">
    <property type="entry name" value="sensory_box"/>
    <property type="match status" value="2"/>
</dbReference>
<evidence type="ECO:0000256" key="5">
    <source>
        <dbReference type="ARBA" id="ARBA00022777"/>
    </source>
</evidence>
<dbReference type="GO" id="GO:0016301">
    <property type="term" value="F:kinase activity"/>
    <property type="evidence" value="ECO:0007669"/>
    <property type="project" value="UniProtKB-KW"/>
</dbReference>
<evidence type="ECO:0000259" key="10">
    <source>
        <dbReference type="PROSITE" id="PS50112"/>
    </source>
</evidence>
<evidence type="ECO:0000256" key="2">
    <source>
        <dbReference type="ARBA" id="ARBA00022679"/>
    </source>
</evidence>
<dbReference type="InterPro" id="IPR029787">
    <property type="entry name" value="Nucleotide_cyclase"/>
</dbReference>
<feature type="domain" description="PAS" evidence="10">
    <location>
        <begin position="64"/>
        <end position="134"/>
    </location>
</feature>
<name>A0AAW2YK47_9EUKA</name>
<dbReference type="GO" id="GO:0009190">
    <property type="term" value="P:cyclic nucleotide biosynthetic process"/>
    <property type="evidence" value="ECO:0007669"/>
    <property type="project" value="InterPro"/>
</dbReference>
<dbReference type="EMBL" id="JAOPGA020000479">
    <property type="protein sequence ID" value="KAL0478900.1"/>
    <property type="molecule type" value="Genomic_DNA"/>
</dbReference>
<dbReference type="InterPro" id="IPR035965">
    <property type="entry name" value="PAS-like_dom_sf"/>
</dbReference>
<keyword evidence="4" id="KW-0547">Nucleotide-binding</keyword>
<dbReference type="SUPFAM" id="SSF55073">
    <property type="entry name" value="Nucleotide cyclase"/>
    <property type="match status" value="1"/>
</dbReference>
<proteinExistence type="predicted"/>
<dbReference type="GO" id="GO:0006355">
    <property type="term" value="P:regulation of DNA-templated transcription"/>
    <property type="evidence" value="ECO:0007669"/>
    <property type="project" value="InterPro"/>
</dbReference>
<evidence type="ECO:0000313" key="13">
    <source>
        <dbReference type="EMBL" id="KAL0478900.1"/>
    </source>
</evidence>
<evidence type="ECO:0000256" key="3">
    <source>
        <dbReference type="ARBA" id="ARBA00022692"/>
    </source>
</evidence>
<evidence type="ECO:0000313" key="14">
    <source>
        <dbReference type="Proteomes" id="UP001431209"/>
    </source>
</evidence>
<dbReference type="GO" id="GO:0005524">
    <property type="term" value="F:ATP binding"/>
    <property type="evidence" value="ECO:0007669"/>
    <property type="project" value="UniProtKB-KW"/>
</dbReference>
<dbReference type="SMART" id="SM00091">
    <property type="entry name" value="PAS"/>
    <property type="match status" value="2"/>
</dbReference>
<evidence type="ECO:0000256" key="1">
    <source>
        <dbReference type="ARBA" id="ARBA00004370"/>
    </source>
</evidence>
<dbReference type="CDD" id="cd00130">
    <property type="entry name" value="PAS"/>
    <property type="match status" value="2"/>
</dbReference>
<comment type="caution">
    <text evidence="12">The sequence shown here is derived from an EMBL/GenBank/DDBJ whole genome shotgun (WGS) entry which is preliminary data.</text>
</comment>
<dbReference type="GO" id="GO:0016020">
    <property type="term" value="C:membrane"/>
    <property type="evidence" value="ECO:0007669"/>
    <property type="project" value="UniProtKB-SubCell"/>
</dbReference>
<dbReference type="Gene3D" id="3.30.450.20">
    <property type="entry name" value="PAS domain"/>
    <property type="match status" value="2"/>
</dbReference>
<dbReference type="GO" id="GO:0016829">
    <property type="term" value="F:lyase activity"/>
    <property type="evidence" value="ECO:0007669"/>
    <property type="project" value="UniProtKB-KW"/>
</dbReference>
<evidence type="ECO:0000256" key="7">
    <source>
        <dbReference type="ARBA" id="ARBA00022989"/>
    </source>
</evidence>
<dbReference type="Pfam" id="PF00211">
    <property type="entry name" value="Guanylate_cyc"/>
    <property type="match status" value="1"/>
</dbReference>
<evidence type="ECO:0000256" key="8">
    <source>
        <dbReference type="ARBA" id="ARBA00023136"/>
    </source>
</evidence>
<evidence type="ECO:0008006" key="15">
    <source>
        <dbReference type="Google" id="ProtNLM"/>
    </source>
</evidence>
<keyword evidence="8" id="KW-0472">Membrane</keyword>
<feature type="domain" description="Guanylate cyclase" evidence="11">
    <location>
        <begin position="347"/>
        <end position="479"/>
    </location>
</feature>
<keyword evidence="7" id="KW-1133">Transmembrane helix</keyword>
<dbReference type="InterPro" id="IPR050401">
    <property type="entry name" value="Cyclic_nucleotide_synthase"/>
</dbReference>
<dbReference type="AlphaFoldDB" id="A0AAW2YK47"/>
<dbReference type="FunFam" id="3.30.450.20:FF:000060">
    <property type="entry name" value="Sensor protein FixL"/>
    <property type="match status" value="1"/>
</dbReference>
<keyword evidence="9" id="KW-0456">Lyase</keyword>
<reference evidence="12 14" key="1">
    <citation type="submission" date="2024-03" db="EMBL/GenBank/DDBJ databases">
        <title>The Acrasis kona genome and developmental transcriptomes reveal deep origins of eukaryotic multicellular pathways.</title>
        <authorList>
            <person name="Sheikh S."/>
            <person name="Fu C.-J."/>
            <person name="Brown M.W."/>
            <person name="Baldauf S.L."/>
        </authorList>
    </citation>
    <scope>NUCLEOTIDE SEQUENCE [LARGE SCALE GENOMIC DNA]</scope>
    <source>
        <strain evidence="12 14">ATCC MYA-3509</strain>
    </source>
</reference>
<evidence type="ECO:0000313" key="12">
    <source>
        <dbReference type="EMBL" id="KAL0477866.1"/>
    </source>
</evidence>
<dbReference type="InterPro" id="IPR013767">
    <property type="entry name" value="PAS_fold"/>
</dbReference>
<dbReference type="SUPFAM" id="SSF55785">
    <property type="entry name" value="PYP-like sensor domain (PAS domain)"/>
    <property type="match status" value="2"/>
</dbReference>
<dbReference type="Pfam" id="PF13426">
    <property type="entry name" value="PAS_9"/>
    <property type="match status" value="1"/>
</dbReference>
<dbReference type="PROSITE" id="PS50125">
    <property type="entry name" value="GUANYLATE_CYCLASE_2"/>
    <property type="match status" value="1"/>
</dbReference>
<gene>
    <name evidence="13" type="ORF">AKO1_010388</name>
    <name evidence="12" type="ORF">AKO1_013640</name>
</gene>
<organism evidence="12 14">
    <name type="scientific">Acrasis kona</name>
    <dbReference type="NCBI Taxonomy" id="1008807"/>
    <lineage>
        <taxon>Eukaryota</taxon>
        <taxon>Discoba</taxon>
        <taxon>Heterolobosea</taxon>
        <taxon>Tetramitia</taxon>
        <taxon>Eutetramitia</taxon>
        <taxon>Acrasidae</taxon>
        <taxon>Acrasis</taxon>
    </lineage>
</organism>
<protein>
    <recommendedName>
        <fullName evidence="15">Guanylate cyclase</fullName>
    </recommendedName>
</protein>
<feature type="domain" description="PAS" evidence="10">
    <location>
        <begin position="193"/>
        <end position="256"/>
    </location>
</feature>
<dbReference type="PANTHER" id="PTHR11920:SF335">
    <property type="entry name" value="GUANYLATE CYCLASE"/>
    <property type="match status" value="1"/>
</dbReference>
<dbReference type="InterPro" id="IPR000014">
    <property type="entry name" value="PAS"/>
</dbReference>
<dbReference type="Pfam" id="PF00989">
    <property type="entry name" value="PAS"/>
    <property type="match status" value="1"/>
</dbReference>
<dbReference type="InterPro" id="IPR001054">
    <property type="entry name" value="A/G_cyclase"/>
</dbReference>
<keyword evidence="6" id="KW-0067">ATP-binding</keyword>
<evidence type="ECO:0000256" key="4">
    <source>
        <dbReference type="ARBA" id="ARBA00022741"/>
    </source>
</evidence>
<evidence type="ECO:0000256" key="9">
    <source>
        <dbReference type="ARBA" id="ARBA00023239"/>
    </source>
</evidence>
<dbReference type="SMART" id="SM00044">
    <property type="entry name" value="CYCc"/>
    <property type="match status" value="1"/>
</dbReference>
<dbReference type="Gene3D" id="3.30.70.1230">
    <property type="entry name" value="Nucleotide cyclase"/>
    <property type="match status" value="1"/>
</dbReference>
<dbReference type="CDD" id="cd07302">
    <property type="entry name" value="CHD"/>
    <property type="match status" value="1"/>
</dbReference>
<dbReference type="PROSITE" id="PS50112">
    <property type="entry name" value="PAS"/>
    <property type="match status" value="2"/>
</dbReference>